<dbReference type="KEGG" id="phl:KKY_2941"/>
<evidence type="ECO:0000259" key="9">
    <source>
        <dbReference type="PROSITE" id="PS51352"/>
    </source>
</evidence>
<evidence type="ECO:0000256" key="2">
    <source>
        <dbReference type="ARBA" id="ARBA00004167"/>
    </source>
</evidence>
<evidence type="ECO:0000256" key="7">
    <source>
        <dbReference type="ARBA" id="ARBA00023136"/>
    </source>
</evidence>
<keyword evidence="6 8" id="KW-1133">Transmembrane helix</keyword>
<evidence type="ECO:0000313" key="11">
    <source>
        <dbReference type="Proteomes" id="UP000008850"/>
    </source>
</evidence>
<dbReference type="STRING" id="1082931.KKY_2941"/>
<dbReference type="Proteomes" id="UP000008850">
    <property type="component" value="Chromosome"/>
</dbReference>
<dbReference type="InterPro" id="IPR013478">
    <property type="entry name" value="MeN_DH_accessory"/>
</dbReference>
<proteinExistence type="predicted"/>
<keyword evidence="5 8" id="KW-0812">Transmembrane</keyword>
<comment type="pathway">
    <text evidence="3">One-carbon metabolism; methylamine degradation.</text>
</comment>
<gene>
    <name evidence="10" type="ordered locus">KKY_2941</name>
</gene>
<evidence type="ECO:0000256" key="6">
    <source>
        <dbReference type="ARBA" id="ARBA00022989"/>
    </source>
</evidence>
<evidence type="ECO:0000256" key="4">
    <source>
        <dbReference type="ARBA" id="ARBA00019076"/>
    </source>
</evidence>
<accession>G4RF03</accession>
<feature type="transmembrane region" description="Helical" evidence="8">
    <location>
        <begin position="6"/>
        <end position="29"/>
    </location>
</feature>
<dbReference type="GO" id="GO:0016209">
    <property type="term" value="F:antioxidant activity"/>
    <property type="evidence" value="ECO:0007669"/>
    <property type="project" value="InterPro"/>
</dbReference>
<dbReference type="AlphaFoldDB" id="G4RF03"/>
<comment type="function">
    <text evidence="1">May be specifically involved in the processing, transport, and/or maturation of the MADH beta-subunit.</text>
</comment>
<dbReference type="UniPathway" id="UPA00895"/>
<evidence type="ECO:0000256" key="1">
    <source>
        <dbReference type="ARBA" id="ARBA00003475"/>
    </source>
</evidence>
<dbReference type="InterPro" id="IPR036249">
    <property type="entry name" value="Thioredoxin-like_sf"/>
</dbReference>
<dbReference type="Pfam" id="PF00578">
    <property type="entry name" value="AhpC-TSA"/>
    <property type="match status" value="1"/>
</dbReference>
<name>G4RF03_PELHB</name>
<reference evidence="10 11" key="1">
    <citation type="journal article" date="2012" name="J. Bacteriol.">
        <title>Complete genome sequence of Pelagibacterium halotolerans B2T.</title>
        <authorList>
            <person name="Huo Y.Y."/>
            <person name="Cheng H."/>
            <person name="Han X.F."/>
            <person name="Jiang X.W."/>
            <person name="Sun C."/>
            <person name="Zhang X.Q."/>
            <person name="Zhu X.F."/>
            <person name="Liu Y.F."/>
            <person name="Li P.F."/>
            <person name="Ni P.X."/>
            <person name="Wu M."/>
        </authorList>
    </citation>
    <scope>NUCLEOTIDE SEQUENCE [LARGE SCALE GENOMIC DNA]</scope>
    <source>
        <strain evidence="11">DSM 22347 / JCM 15775 / CGMCC 1.7692 / B2</strain>
    </source>
</reference>
<dbReference type="EMBL" id="CP003075">
    <property type="protein sequence ID" value="AEQ52936.1"/>
    <property type="molecule type" value="Genomic_DNA"/>
</dbReference>
<evidence type="ECO:0000256" key="5">
    <source>
        <dbReference type="ARBA" id="ARBA00022692"/>
    </source>
</evidence>
<evidence type="ECO:0000313" key="10">
    <source>
        <dbReference type="EMBL" id="AEQ52936.1"/>
    </source>
</evidence>
<organism evidence="10 11">
    <name type="scientific">Pelagibacterium halotolerans (strain DSM 22347 / JCM 15775 / CGMCC 1.7692 / B2)</name>
    <dbReference type="NCBI Taxonomy" id="1082931"/>
    <lineage>
        <taxon>Bacteria</taxon>
        <taxon>Pseudomonadati</taxon>
        <taxon>Pseudomonadota</taxon>
        <taxon>Alphaproteobacteria</taxon>
        <taxon>Hyphomicrobiales</taxon>
        <taxon>Devosiaceae</taxon>
        <taxon>Pelagibacterium</taxon>
    </lineage>
</organism>
<dbReference type="GO" id="GO:0030416">
    <property type="term" value="P:methylamine metabolic process"/>
    <property type="evidence" value="ECO:0007669"/>
    <property type="project" value="InterPro"/>
</dbReference>
<evidence type="ECO:0000256" key="8">
    <source>
        <dbReference type="SAM" id="Phobius"/>
    </source>
</evidence>
<dbReference type="PROSITE" id="PS51352">
    <property type="entry name" value="THIOREDOXIN_2"/>
    <property type="match status" value="1"/>
</dbReference>
<keyword evidence="11" id="KW-1185">Reference proteome</keyword>
<dbReference type="InterPro" id="IPR013766">
    <property type="entry name" value="Thioredoxin_domain"/>
</dbReference>
<dbReference type="NCBIfam" id="TIGR02661">
    <property type="entry name" value="MauD"/>
    <property type="match status" value="1"/>
</dbReference>
<comment type="subcellular location">
    <subcellularLocation>
        <location evidence="2">Membrane</location>
        <topology evidence="2">Single-pass membrane protein</topology>
    </subcellularLocation>
</comment>
<keyword evidence="7 8" id="KW-0472">Membrane</keyword>
<dbReference type="HOGENOM" id="CLU_091361_0_0_5"/>
<dbReference type="GO" id="GO:0016020">
    <property type="term" value="C:membrane"/>
    <property type="evidence" value="ECO:0007669"/>
    <property type="project" value="UniProtKB-SubCell"/>
</dbReference>
<sequence length="202" mass="21942">MDDMNALIFAVGVLWVIVLALIVIIFALARQIGVLFERVSPMGALVNDSGPKIGDTTPVYTLPNLNGGAVTIGPKPNRSTLVFFVSPTCPVCKKLLPILRSVKSDEGKWLDVVLASDGEIDKHKRFIDTAKLGDFPYVVSTELGLAYRVSRLPFAVLFDEHGTIRAKGLINNREQLESLFNASEMGVGSIQNYLDAPIVATN</sequence>
<dbReference type="eggNOG" id="COG0526">
    <property type="taxonomic scope" value="Bacteria"/>
</dbReference>
<protein>
    <recommendedName>
        <fullName evidence="4">Methylamine utilization protein MauD</fullName>
    </recommendedName>
</protein>
<feature type="domain" description="Thioredoxin" evidence="9">
    <location>
        <begin position="51"/>
        <end position="185"/>
    </location>
</feature>
<dbReference type="PATRIC" id="fig|1082931.4.peg.2899"/>
<dbReference type="GO" id="GO:0016491">
    <property type="term" value="F:oxidoreductase activity"/>
    <property type="evidence" value="ECO:0007669"/>
    <property type="project" value="InterPro"/>
</dbReference>
<dbReference type="InterPro" id="IPR000866">
    <property type="entry name" value="AhpC/TSA"/>
</dbReference>
<dbReference type="SUPFAM" id="SSF52833">
    <property type="entry name" value="Thioredoxin-like"/>
    <property type="match status" value="1"/>
</dbReference>
<evidence type="ECO:0000256" key="3">
    <source>
        <dbReference type="ARBA" id="ARBA00004856"/>
    </source>
</evidence>
<dbReference type="Gene3D" id="3.40.30.10">
    <property type="entry name" value="Glutaredoxin"/>
    <property type="match status" value="1"/>
</dbReference>